<protein>
    <submittedName>
        <fullName evidence="2">Uncharacterized protein</fullName>
    </submittedName>
</protein>
<feature type="non-terminal residue" evidence="2">
    <location>
        <position position="360"/>
    </location>
</feature>
<gene>
    <name evidence="2" type="ORF">TvY486_0022490</name>
</gene>
<sequence>MLGRFKKNGEALCGMIGRHAELSTQLRATVEHLGGTKQQVTSKVSDTEDLLANATETNKVVQTVAGAISRLLKAGSLSLSSSGALFASRNITSANESVKRLKDTASVLAQNAASANKSAADVESHTKSSKEILERVNNQPIARLNGTEINVSSLSADECNKTFFEVLGKSWDVAFERALGINDTALLETSDELEQLEAKIKLMESILTKINKSMDDIAATMSNAVQFEEKAKTAAADAVADVLRSLMEEVCASATELHKLHMDTDGFKGRAVTLRTNVSEESRRAEAAWRNATANSEMPQDVEDGFTHASRGVVVLEKQLQRVNAQYARVTTGLSEGLKITEDRDAKSHIAVVNFVCDVG</sequence>
<accession>F9WPS4</accession>
<keyword evidence="3" id="KW-1185">Reference proteome</keyword>
<name>F9WPS4_TRYVY</name>
<reference evidence="2 3" key="1">
    <citation type="journal article" date="2012" name="Proc. Natl. Acad. Sci. U.S.A.">
        <title>Antigenic diversity is generated by distinct evolutionary mechanisms in African trypanosome species.</title>
        <authorList>
            <person name="Jackson A.P."/>
            <person name="Berry A."/>
            <person name="Aslett M."/>
            <person name="Allison H.C."/>
            <person name="Burton P."/>
            <person name="Vavrova-Anderson J."/>
            <person name="Brown R."/>
            <person name="Browne H."/>
            <person name="Corton N."/>
            <person name="Hauser H."/>
            <person name="Gamble J."/>
            <person name="Gilderthorp R."/>
            <person name="Marcello L."/>
            <person name="McQuillan J."/>
            <person name="Otto T.D."/>
            <person name="Quail M.A."/>
            <person name="Sanders M.J."/>
            <person name="van Tonder A."/>
            <person name="Ginger M.L."/>
            <person name="Field M.C."/>
            <person name="Barry J.D."/>
            <person name="Hertz-Fowler C."/>
            <person name="Berriman M."/>
        </authorList>
    </citation>
    <scope>NUCLEOTIDE SEQUENCE</scope>
    <source>
        <strain evidence="2 3">Y486</strain>
    </source>
</reference>
<dbReference type="AlphaFoldDB" id="F9WPS4"/>
<proteinExistence type="predicted"/>
<dbReference type="Proteomes" id="UP000009027">
    <property type="component" value="Unassembled WGS sequence"/>
</dbReference>
<evidence type="ECO:0000313" key="2">
    <source>
        <dbReference type="EMBL" id="CCD19551.1"/>
    </source>
</evidence>
<evidence type="ECO:0000256" key="1">
    <source>
        <dbReference type="SAM" id="Coils"/>
    </source>
</evidence>
<organism evidence="2 3">
    <name type="scientific">Trypanosoma vivax (strain Y486)</name>
    <dbReference type="NCBI Taxonomy" id="1055687"/>
    <lineage>
        <taxon>Eukaryota</taxon>
        <taxon>Discoba</taxon>
        <taxon>Euglenozoa</taxon>
        <taxon>Kinetoplastea</taxon>
        <taxon>Metakinetoplastina</taxon>
        <taxon>Trypanosomatida</taxon>
        <taxon>Trypanosomatidae</taxon>
        <taxon>Trypanosoma</taxon>
        <taxon>Duttonella</taxon>
    </lineage>
</organism>
<feature type="coiled-coil region" evidence="1">
    <location>
        <begin position="186"/>
        <end position="213"/>
    </location>
</feature>
<dbReference type="EMBL" id="CAEX01003663">
    <property type="protein sequence ID" value="CCD19551.1"/>
    <property type="molecule type" value="Genomic_DNA"/>
</dbReference>
<evidence type="ECO:0000313" key="3">
    <source>
        <dbReference type="Proteomes" id="UP000009027"/>
    </source>
</evidence>
<keyword evidence="1" id="KW-0175">Coiled coil</keyword>